<sequence>MHWLHIAANDTHTWYGVHAKRGLDAIEEHGILPNRTGVLVHDCWAPYWRLDDSIHALCNAHLLRELLHLTETTSQSWPQAMSDFLLTADKLRVAARDQQIVFSDNDVRAFRTVYDNIVSEGELLNPEIANAKGGRAK</sequence>
<feature type="domain" description="Transposase IS66 central" evidence="1">
    <location>
        <begin position="2"/>
        <end position="117"/>
    </location>
</feature>
<evidence type="ECO:0000313" key="3">
    <source>
        <dbReference type="Proteomes" id="UP000621455"/>
    </source>
</evidence>
<dbReference type="InterPro" id="IPR052344">
    <property type="entry name" value="Transposase-related"/>
</dbReference>
<gene>
    <name evidence="2" type="ORF">F2P44_34040</name>
</gene>
<dbReference type="Proteomes" id="UP000621455">
    <property type="component" value="Unassembled WGS sequence"/>
</dbReference>
<evidence type="ECO:0000313" key="2">
    <source>
        <dbReference type="EMBL" id="NHZ84223.1"/>
    </source>
</evidence>
<name>A0ABX0NKS3_9BURK</name>
<organism evidence="2 3">
    <name type="scientific">Massilia frigida</name>
    <dbReference type="NCBI Taxonomy" id="2609281"/>
    <lineage>
        <taxon>Bacteria</taxon>
        <taxon>Pseudomonadati</taxon>
        <taxon>Pseudomonadota</taxon>
        <taxon>Betaproteobacteria</taxon>
        <taxon>Burkholderiales</taxon>
        <taxon>Oxalobacteraceae</taxon>
        <taxon>Telluria group</taxon>
        <taxon>Massilia</taxon>
    </lineage>
</organism>
<dbReference type="InterPro" id="IPR004291">
    <property type="entry name" value="Transposase_IS66_central"/>
</dbReference>
<feature type="non-terminal residue" evidence="2">
    <location>
        <position position="137"/>
    </location>
</feature>
<keyword evidence="3" id="KW-1185">Reference proteome</keyword>
<proteinExistence type="predicted"/>
<comment type="caution">
    <text evidence="2">The sequence shown here is derived from an EMBL/GenBank/DDBJ whole genome shotgun (WGS) entry which is preliminary data.</text>
</comment>
<dbReference type="Pfam" id="PF03050">
    <property type="entry name" value="DDE_Tnp_IS66"/>
    <property type="match status" value="1"/>
</dbReference>
<evidence type="ECO:0000259" key="1">
    <source>
        <dbReference type="Pfam" id="PF03050"/>
    </source>
</evidence>
<accession>A0ABX0NKS3</accession>
<dbReference type="PANTHER" id="PTHR33678:SF1">
    <property type="entry name" value="BLL1576 PROTEIN"/>
    <property type="match status" value="1"/>
</dbReference>
<dbReference type="PANTHER" id="PTHR33678">
    <property type="entry name" value="BLL1576 PROTEIN"/>
    <property type="match status" value="1"/>
</dbReference>
<reference evidence="2 3" key="1">
    <citation type="submission" date="2019-10" db="EMBL/GenBank/DDBJ databases">
        <title>Taxonomy of Antarctic Massilia spp.: description of Massilia rubra sp. nov., Massilia aquatica sp. nov., Massilia mucilaginosa sp. nov., Massilia frigida sp. nov. isolated from streams, lakes and regoliths.</title>
        <authorList>
            <person name="Holochova P."/>
            <person name="Sedlacek I."/>
            <person name="Kralova S."/>
            <person name="Maslanova I."/>
            <person name="Busse H.-J."/>
            <person name="Stankova E."/>
            <person name="Vrbovska V."/>
            <person name="Kovarovic V."/>
            <person name="Bartak M."/>
            <person name="Svec P."/>
            <person name="Pantucek R."/>
        </authorList>
    </citation>
    <scope>NUCLEOTIDE SEQUENCE [LARGE SCALE GENOMIC DNA]</scope>
    <source>
        <strain evidence="2 3">CCM 8695</strain>
    </source>
</reference>
<dbReference type="EMBL" id="WHJG01000184">
    <property type="protein sequence ID" value="NHZ84223.1"/>
    <property type="molecule type" value="Genomic_DNA"/>
</dbReference>
<protein>
    <submittedName>
        <fullName evidence="2">Transposase</fullName>
    </submittedName>
</protein>